<keyword evidence="2" id="KW-0805">Transcription regulation</keyword>
<reference evidence="6 7" key="1">
    <citation type="submission" date="2016-10" db="EMBL/GenBank/DDBJ databases">
        <authorList>
            <person name="de Groot N.N."/>
        </authorList>
    </citation>
    <scope>NUCLEOTIDE SEQUENCE [LARGE SCALE GENOMIC DNA]</scope>
    <source>
        <strain evidence="6 7">U95</strain>
    </source>
</reference>
<evidence type="ECO:0000313" key="7">
    <source>
        <dbReference type="Proteomes" id="UP000198767"/>
    </source>
</evidence>
<dbReference type="AlphaFoldDB" id="A0A1G5QEG3"/>
<dbReference type="GO" id="GO:0003700">
    <property type="term" value="F:DNA-binding transcription factor activity"/>
    <property type="evidence" value="ECO:0007669"/>
    <property type="project" value="InterPro"/>
</dbReference>
<comment type="similarity">
    <text evidence="1">Belongs to the LysR transcriptional regulatory family.</text>
</comment>
<evidence type="ECO:0000313" key="6">
    <source>
        <dbReference type="EMBL" id="SCZ60052.1"/>
    </source>
</evidence>
<dbReference type="GO" id="GO:0032993">
    <property type="term" value="C:protein-DNA complex"/>
    <property type="evidence" value="ECO:0007669"/>
    <property type="project" value="TreeGrafter"/>
</dbReference>
<keyword evidence="3" id="KW-0238">DNA-binding</keyword>
<feature type="domain" description="HTH lysR-type" evidence="5">
    <location>
        <begin position="1"/>
        <end position="56"/>
    </location>
</feature>
<dbReference type="PROSITE" id="PS50931">
    <property type="entry name" value="HTH_LYSR"/>
    <property type="match status" value="1"/>
</dbReference>
<dbReference type="Pfam" id="PF00126">
    <property type="entry name" value="HTH_1"/>
    <property type="match status" value="1"/>
</dbReference>
<dbReference type="PRINTS" id="PR00039">
    <property type="entry name" value="HTHLYSR"/>
</dbReference>
<dbReference type="RefSeq" id="WP_090217691.1">
    <property type="nucleotide sequence ID" value="NZ_FMWG01000004.1"/>
</dbReference>
<protein>
    <submittedName>
        <fullName evidence="6">Regulatory helix-turn-helix protein, lysR family</fullName>
    </submittedName>
</protein>
<name>A0A1G5QEG3_9RHOB</name>
<dbReference type="PANTHER" id="PTHR30346:SF28">
    <property type="entry name" value="HTH-TYPE TRANSCRIPTIONAL REGULATOR CYNR"/>
    <property type="match status" value="1"/>
</dbReference>
<organism evidence="6 7">
    <name type="scientific">Epibacterium ulvae</name>
    <dbReference type="NCBI Taxonomy" id="1156985"/>
    <lineage>
        <taxon>Bacteria</taxon>
        <taxon>Pseudomonadati</taxon>
        <taxon>Pseudomonadota</taxon>
        <taxon>Alphaproteobacteria</taxon>
        <taxon>Rhodobacterales</taxon>
        <taxon>Roseobacteraceae</taxon>
        <taxon>Epibacterium</taxon>
    </lineage>
</organism>
<dbReference type="InterPro" id="IPR000847">
    <property type="entry name" value="LysR_HTH_N"/>
</dbReference>
<dbReference type="OrthoDB" id="9813056at2"/>
<evidence type="ECO:0000259" key="5">
    <source>
        <dbReference type="PROSITE" id="PS50931"/>
    </source>
</evidence>
<dbReference type="PANTHER" id="PTHR30346">
    <property type="entry name" value="TRANSCRIPTIONAL DUAL REGULATOR HCAR-RELATED"/>
    <property type="match status" value="1"/>
</dbReference>
<dbReference type="Gene3D" id="1.10.10.10">
    <property type="entry name" value="Winged helix-like DNA-binding domain superfamily/Winged helix DNA-binding domain"/>
    <property type="match status" value="1"/>
</dbReference>
<keyword evidence="7" id="KW-1185">Reference proteome</keyword>
<dbReference type="SUPFAM" id="SSF46785">
    <property type="entry name" value="Winged helix' DNA-binding domain"/>
    <property type="match status" value="1"/>
</dbReference>
<dbReference type="GO" id="GO:0003677">
    <property type="term" value="F:DNA binding"/>
    <property type="evidence" value="ECO:0007669"/>
    <property type="project" value="UniProtKB-KW"/>
</dbReference>
<evidence type="ECO:0000256" key="1">
    <source>
        <dbReference type="ARBA" id="ARBA00009437"/>
    </source>
</evidence>
<accession>A0A1G5QEG3</accession>
<evidence type="ECO:0000256" key="3">
    <source>
        <dbReference type="ARBA" id="ARBA00023125"/>
    </source>
</evidence>
<dbReference type="EMBL" id="FMWG01000004">
    <property type="protein sequence ID" value="SCZ60052.1"/>
    <property type="molecule type" value="Genomic_DNA"/>
</dbReference>
<evidence type="ECO:0000256" key="4">
    <source>
        <dbReference type="ARBA" id="ARBA00023163"/>
    </source>
</evidence>
<dbReference type="Proteomes" id="UP000198767">
    <property type="component" value="Unassembled WGS sequence"/>
</dbReference>
<dbReference type="InterPro" id="IPR036390">
    <property type="entry name" value="WH_DNA-bd_sf"/>
</dbReference>
<dbReference type="STRING" id="1156985.SAMN04488118_10424"/>
<proteinExistence type="inferred from homology"/>
<gene>
    <name evidence="6" type="ORF">SAMN04488118_10424</name>
</gene>
<dbReference type="InterPro" id="IPR036388">
    <property type="entry name" value="WH-like_DNA-bd_sf"/>
</dbReference>
<sequence>MSQDHSLSRLAVLRCFSEAAENLGFSQGAISRHVKDLDTYFGTALFQREGQGVRLTPAGEQSRILRLSEPPTFSSPRLRAAVVDCRIC</sequence>
<keyword evidence="4" id="KW-0804">Transcription</keyword>
<evidence type="ECO:0000256" key="2">
    <source>
        <dbReference type="ARBA" id="ARBA00023015"/>
    </source>
</evidence>